<keyword evidence="2" id="KW-1185">Reference proteome</keyword>
<dbReference type="AlphaFoldDB" id="A0A133UJ93"/>
<protein>
    <submittedName>
        <fullName evidence="1">Uncharacterized protein</fullName>
    </submittedName>
</protein>
<dbReference type="Proteomes" id="UP000070155">
    <property type="component" value="Unassembled WGS sequence"/>
</dbReference>
<evidence type="ECO:0000313" key="1">
    <source>
        <dbReference type="EMBL" id="KXA94225.1"/>
    </source>
</evidence>
<proteinExistence type="predicted"/>
<gene>
    <name evidence="1" type="ORF">AKJ36_03255</name>
</gene>
<sequence length="69" mass="7514">METGPGAGNKMVKHIDVTNNEGKWAAVYGGEILVTGDSPESVRKKMKKKDFNKDFGVVVLPNPKNPMIV</sequence>
<evidence type="ECO:0000313" key="2">
    <source>
        <dbReference type="Proteomes" id="UP000070155"/>
    </source>
</evidence>
<organism evidence="1 2">
    <name type="scientific">candidate division MSBL1 archaeon SCGC-AAA259I07</name>
    <dbReference type="NCBI Taxonomy" id="1698266"/>
    <lineage>
        <taxon>Archaea</taxon>
        <taxon>Methanobacteriati</taxon>
        <taxon>Methanobacteriota</taxon>
        <taxon>candidate division MSBL1</taxon>
    </lineage>
</organism>
<reference evidence="1 2" key="1">
    <citation type="journal article" date="2016" name="Sci. Rep.">
        <title>Metabolic traits of an uncultured archaeal lineage -MSBL1- from brine pools of the Red Sea.</title>
        <authorList>
            <person name="Mwirichia R."/>
            <person name="Alam I."/>
            <person name="Rashid M."/>
            <person name="Vinu M."/>
            <person name="Ba-Alawi W."/>
            <person name="Anthony Kamau A."/>
            <person name="Kamanda Ngugi D."/>
            <person name="Goker M."/>
            <person name="Klenk H.P."/>
            <person name="Bajic V."/>
            <person name="Stingl U."/>
        </authorList>
    </citation>
    <scope>NUCLEOTIDE SEQUENCE [LARGE SCALE GENOMIC DNA]</scope>
    <source>
        <strain evidence="1">SCGC-AAA259I07</strain>
    </source>
</reference>
<name>A0A133UJ93_9EURY</name>
<accession>A0A133UJ93</accession>
<comment type="caution">
    <text evidence="1">The sequence shown here is derived from an EMBL/GenBank/DDBJ whole genome shotgun (WGS) entry which is preliminary data.</text>
</comment>
<dbReference type="EMBL" id="LHXQ01000062">
    <property type="protein sequence ID" value="KXA94225.1"/>
    <property type="molecule type" value="Genomic_DNA"/>
</dbReference>